<dbReference type="SUPFAM" id="SSF54427">
    <property type="entry name" value="NTF2-like"/>
    <property type="match status" value="1"/>
</dbReference>
<dbReference type="PATRIC" id="fig|937777.3.peg.286"/>
<reference evidence="3" key="1">
    <citation type="submission" date="2012-03" db="EMBL/GenBank/DDBJ databases">
        <title>Complete sequence of chromosome of Deinococcus peraridilitoris DSM 19664.</title>
        <authorList>
            <person name="Lucas S."/>
            <person name="Copeland A."/>
            <person name="Lapidus A."/>
            <person name="Glavina del Rio T."/>
            <person name="Dalin E."/>
            <person name="Tice H."/>
            <person name="Bruce D."/>
            <person name="Goodwin L."/>
            <person name="Pitluck S."/>
            <person name="Peters L."/>
            <person name="Mikhailova N."/>
            <person name="Lu M."/>
            <person name="Kyrpides N."/>
            <person name="Mavromatis K."/>
            <person name="Ivanova N."/>
            <person name="Brettin T."/>
            <person name="Detter J.C."/>
            <person name="Han C."/>
            <person name="Larimer F."/>
            <person name="Land M."/>
            <person name="Hauser L."/>
            <person name="Markowitz V."/>
            <person name="Cheng J.-F."/>
            <person name="Hugenholtz P."/>
            <person name="Woyke T."/>
            <person name="Wu D."/>
            <person name="Pukall R."/>
            <person name="Steenblock K."/>
            <person name="Brambilla E."/>
            <person name="Klenk H.-P."/>
            <person name="Eisen J.A."/>
        </authorList>
    </citation>
    <scope>NUCLEOTIDE SEQUENCE [LARGE SCALE GENOMIC DNA]</scope>
    <source>
        <strain evidence="3">DSM 19664 / LMG 22246 / CIP 109416 / KR-200</strain>
    </source>
</reference>
<dbReference type="Gene3D" id="3.10.450.50">
    <property type="match status" value="1"/>
</dbReference>
<feature type="domain" description="SnoaL-like" evidence="1">
    <location>
        <begin position="13"/>
        <end position="109"/>
    </location>
</feature>
<dbReference type="Proteomes" id="UP000010467">
    <property type="component" value="Chromosome"/>
</dbReference>
<dbReference type="eggNOG" id="COG3631">
    <property type="taxonomic scope" value="Bacteria"/>
</dbReference>
<keyword evidence="3" id="KW-1185">Reference proteome</keyword>
<dbReference type="STRING" id="937777.Deipe_0279"/>
<protein>
    <submittedName>
        <fullName evidence="2">Ketosteroid isomerase-like protein</fullName>
    </submittedName>
</protein>
<sequence length="126" mass="14212">MPKDVTDRFMQALQQAEASKDPSPLIELYAEDSSTENLATPPLQGREGAQQFWTKYLDVFQDIRSEFFAQADSDTTGVMEWTARGHLKDGKPIEYKGVSIIDVHEGQVKKFRTYYDSAAFVEGVAK</sequence>
<accession>K9ZYP5</accession>
<dbReference type="HOGENOM" id="CLU_119503_1_0_0"/>
<dbReference type="GO" id="GO:0016853">
    <property type="term" value="F:isomerase activity"/>
    <property type="evidence" value="ECO:0007669"/>
    <property type="project" value="UniProtKB-KW"/>
</dbReference>
<dbReference type="EMBL" id="CP003382">
    <property type="protein sequence ID" value="AFZ65880.1"/>
    <property type="molecule type" value="Genomic_DNA"/>
</dbReference>
<keyword evidence="2" id="KW-0413">Isomerase</keyword>
<dbReference type="RefSeq" id="WP_015234191.1">
    <property type="nucleotide sequence ID" value="NC_019793.1"/>
</dbReference>
<evidence type="ECO:0000259" key="1">
    <source>
        <dbReference type="Pfam" id="PF12680"/>
    </source>
</evidence>
<dbReference type="InterPro" id="IPR037401">
    <property type="entry name" value="SnoaL-like"/>
</dbReference>
<name>K9ZYP5_DEIPD</name>
<dbReference type="Pfam" id="PF12680">
    <property type="entry name" value="SnoaL_2"/>
    <property type="match status" value="1"/>
</dbReference>
<organism evidence="2 3">
    <name type="scientific">Deinococcus peraridilitoris (strain DSM 19664 / LMG 22246 / CIP 109416 / KR-200)</name>
    <dbReference type="NCBI Taxonomy" id="937777"/>
    <lineage>
        <taxon>Bacteria</taxon>
        <taxon>Thermotogati</taxon>
        <taxon>Deinococcota</taxon>
        <taxon>Deinococci</taxon>
        <taxon>Deinococcales</taxon>
        <taxon>Deinococcaceae</taxon>
        <taxon>Deinococcus</taxon>
    </lineage>
</organism>
<dbReference type="KEGG" id="dpd:Deipe_0279"/>
<dbReference type="InterPro" id="IPR032710">
    <property type="entry name" value="NTF2-like_dom_sf"/>
</dbReference>
<evidence type="ECO:0000313" key="2">
    <source>
        <dbReference type="EMBL" id="AFZ65880.1"/>
    </source>
</evidence>
<evidence type="ECO:0000313" key="3">
    <source>
        <dbReference type="Proteomes" id="UP000010467"/>
    </source>
</evidence>
<proteinExistence type="predicted"/>
<dbReference type="AlphaFoldDB" id="K9ZYP5"/>
<gene>
    <name evidence="2" type="ordered locus">Deipe_0279</name>
</gene>